<reference evidence="2" key="1">
    <citation type="submission" date="2020-09" db="EMBL/GenBank/DDBJ databases">
        <title>Genome-Enabled Discovery of Anthraquinone Biosynthesis in Senna tora.</title>
        <authorList>
            <person name="Kang S.-H."/>
            <person name="Pandey R.P."/>
            <person name="Lee C.-M."/>
            <person name="Sim J.-S."/>
            <person name="Jeong J.-T."/>
            <person name="Choi B.-S."/>
            <person name="Jung M."/>
            <person name="Ginzburg D."/>
            <person name="Zhao K."/>
            <person name="Won S.Y."/>
            <person name="Oh T.-J."/>
            <person name="Yu Y."/>
            <person name="Kim N.-H."/>
            <person name="Lee O.R."/>
            <person name="Lee T.-H."/>
            <person name="Bashyal P."/>
            <person name="Kim T.-S."/>
            <person name="Lee W.-H."/>
            <person name="Kawkins C."/>
            <person name="Kim C.-K."/>
            <person name="Kim J.S."/>
            <person name="Ahn B.O."/>
            <person name="Rhee S.Y."/>
            <person name="Sohng J.K."/>
        </authorList>
    </citation>
    <scope>NUCLEOTIDE SEQUENCE</scope>
    <source>
        <tissue evidence="2">Leaf</tissue>
    </source>
</reference>
<evidence type="ECO:0000313" key="2">
    <source>
        <dbReference type="EMBL" id="KAF7805601.1"/>
    </source>
</evidence>
<sequence length="54" mass="5750">MEQEKTLTLALAWKVGRGGNDGRTPTELKQKSHTHCSVLTSQIKSGVGSPNSIA</sequence>
<organism evidence="2 3">
    <name type="scientific">Senna tora</name>
    <dbReference type="NCBI Taxonomy" id="362788"/>
    <lineage>
        <taxon>Eukaryota</taxon>
        <taxon>Viridiplantae</taxon>
        <taxon>Streptophyta</taxon>
        <taxon>Embryophyta</taxon>
        <taxon>Tracheophyta</taxon>
        <taxon>Spermatophyta</taxon>
        <taxon>Magnoliopsida</taxon>
        <taxon>eudicotyledons</taxon>
        <taxon>Gunneridae</taxon>
        <taxon>Pentapetalae</taxon>
        <taxon>rosids</taxon>
        <taxon>fabids</taxon>
        <taxon>Fabales</taxon>
        <taxon>Fabaceae</taxon>
        <taxon>Caesalpinioideae</taxon>
        <taxon>Cassia clade</taxon>
        <taxon>Senna</taxon>
    </lineage>
</organism>
<gene>
    <name evidence="2" type="ORF">G2W53_037762</name>
</gene>
<dbReference type="AlphaFoldDB" id="A0A834SLI8"/>
<proteinExistence type="predicted"/>
<accession>A0A834SLI8</accession>
<dbReference type="Proteomes" id="UP000634136">
    <property type="component" value="Unassembled WGS sequence"/>
</dbReference>
<feature type="region of interest" description="Disordered" evidence="1">
    <location>
        <begin position="17"/>
        <end position="54"/>
    </location>
</feature>
<evidence type="ECO:0000313" key="3">
    <source>
        <dbReference type="Proteomes" id="UP000634136"/>
    </source>
</evidence>
<comment type="caution">
    <text evidence="2">The sequence shown here is derived from an EMBL/GenBank/DDBJ whole genome shotgun (WGS) entry which is preliminary data.</text>
</comment>
<evidence type="ECO:0000256" key="1">
    <source>
        <dbReference type="SAM" id="MobiDB-lite"/>
    </source>
</evidence>
<dbReference type="EMBL" id="JAAIUW010000012">
    <property type="protein sequence ID" value="KAF7805601.1"/>
    <property type="molecule type" value="Genomic_DNA"/>
</dbReference>
<feature type="compositionally biased region" description="Polar residues" evidence="1">
    <location>
        <begin position="35"/>
        <end position="54"/>
    </location>
</feature>
<name>A0A834SLI8_9FABA</name>
<keyword evidence="3" id="KW-1185">Reference proteome</keyword>
<protein>
    <submittedName>
        <fullName evidence="2">Uncharacterized protein</fullName>
    </submittedName>
</protein>